<dbReference type="AlphaFoldDB" id="A0A4V2G4K6"/>
<dbReference type="InterPro" id="IPR020843">
    <property type="entry name" value="ER"/>
</dbReference>
<dbReference type="SUPFAM" id="SSF51735">
    <property type="entry name" value="NAD(P)-binding Rossmann-fold domains"/>
    <property type="match status" value="1"/>
</dbReference>
<dbReference type="InterPro" id="IPR036291">
    <property type="entry name" value="NAD(P)-bd_dom_sf"/>
</dbReference>
<gene>
    <name evidence="2" type="ORF">BDD14_2817</name>
</gene>
<reference evidence="2 3" key="1">
    <citation type="submission" date="2019-02" db="EMBL/GenBank/DDBJ databases">
        <title>Genomic Encyclopedia of Archaeal and Bacterial Type Strains, Phase II (KMG-II): from individual species to whole genera.</title>
        <authorList>
            <person name="Goeker M."/>
        </authorList>
    </citation>
    <scope>NUCLEOTIDE SEQUENCE [LARGE SCALE GENOMIC DNA]</scope>
    <source>
        <strain evidence="2 3">DSM 18101</strain>
    </source>
</reference>
<dbReference type="OrthoDB" id="9792162at2"/>
<sequence length="313" mass="32977">MKVMHLADSGNSPTLVEATLPDPQPGPGQVVIRVSAAGITPTELSWYPTTHDHAGAPRTAAVPSHEFSGTIAALGPGVHDFTLGQSIFGMNDWFAAGALAELCLTETSFIAPAPITLTPLQAASVPIGALTAWQGLFEHGHLHPGDRVLIHGAAGAVGHFAVQIAHLHGAHVIATASPATASLVRQLGANEIIDYQVTRFEDAITQPVDIVFDTVGGDTLLRSLPLVKPGRFAVTIASDKESSEDPRIKHAFFIVKPHQRQLMEIAALIDTGKLRTFVDAIVPFDKAGSAYNRKVANRKGHGKLVVAINPAVA</sequence>
<dbReference type="Gene3D" id="3.40.50.720">
    <property type="entry name" value="NAD(P)-binding Rossmann-like Domain"/>
    <property type="match status" value="1"/>
</dbReference>
<feature type="domain" description="Enoyl reductase (ER)" evidence="1">
    <location>
        <begin position="10"/>
        <end position="306"/>
    </location>
</feature>
<proteinExistence type="predicted"/>
<dbReference type="InterPro" id="IPR050700">
    <property type="entry name" value="YIM1/Zinc_Alcohol_DH_Fams"/>
</dbReference>
<dbReference type="Pfam" id="PF08240">
    <property type="entry name" value="ADH_N"/>
    <property type="match status" value="1"/>
</dbReference>
<comment type="caution">
    <text evidence="2">The sequence shown here is derived from an EMBL/GenBank/DDBJ whole genome shotgun (WGS) entry which is preliminary data.</text>
</comment>
<dbReference type="GO" id="GO:0016491">
    <property type="term" value="F:oxidoreductase activity"/>
    <property type="evidence" value="ECO:0007669"/>
    <property type="project" value="InterPro"/>
</dbReference>
<dbReference type="Gene3D" id="3.90.180.10">
    <property type="entry name" value="Medium-chain alcohol dehydrogenases, catalytic domain"/>
    <property type="match status" value="1"/>
</dbReference>
<dbReference type="PANTHER" id="PTHR11695">
    <property type="entry name" value="ALCOHOL DEHYDROGENASE RELATED"/>
    <property type="match status" value="1"/>
</dbReference>
<dbReference type="CDD" id="cd05289">
    <property type="entry name" value="MDR_like_2"/>
    <property type="match status" value="1"/>
</dbReference>
<accession>A0A4V2G4K6</accession>
<organism evidence="2 3">
    <name type="scientific">Edaphobacter modestus</name>
    <dbReference type="NCBI Taxonomy" id="388466"/>
    <lineage>
        <taxon>Bacteria</taxon>
        <taxon>Pseudomonadati</taxon>
        <taxon>Acidobacteriota</taxon>
        <taxon>Terriglobia</taxon>
        <taxon>Terriglobales</taxon>
        <taxon>Acidobacteriaceae</taxon>
        <taxon>Edaphobacter</taxon>
    </lineage>
</organism>
<dbReference type="RefSeq" id="WP_130419244.1">
    <property type="nucleotide sequence ID" value="NZ_SHKW01000001.1"/>
</dbReference>
<dbReference type="InterPro" id="IPR011032">
    <property type="entry name" value="GroES-like_sf"/>
</dbReference>
<dbReference type="SUPFAM" id="SSF50129">
    <property type="entry name" value="GroES-like"/>
    <property type="match status" value="1"/>
</dbReference>
<dbReference type="SMART" id="SM00829">
    <property type="entry name" value="PKS_ER"/>
    <property type="match status" value="1"/>
</dbReference>
<evidence type="ECO:0000259" key="1">
    <source>
        <dbReference type="SMART" id="SM00829"/>
    </source>
</evidence>
<protein>
    <submittedName>
        <fullName evidence="2">NADPH:quinone reductase-like Zn-dependent oxidoreductase</fullName>
    </submittedName>
</protein>
<keyword evidence="3" id="KW-1185">Reference proteome</keyword>
<name>A0A4V2G4K6_9BACT</name>
<dbReference type="PANTHER" id="PTHR11695:SF294">
    <property type="entry name" value="RETICULON-4-INTERACTING PROTEIN 1, MITOCHONDRIAL"/>
    <property type="match status" value="1"/>
</dbReference>
<dbReference type="Proteomes" id="UP000292958">
    <property type="component" value="Unassembled WGS sequence"/>
</dbReference>
<dbReference type="Pfam" id="PF13602">
    <property type="entry name" value="ADH_zinc_N_2"/>
    <property type="match status" value="1"/>
</dbReference>
<dbReference type="EMBL" id="SHKW01000001">
    <property type="protein sequence ID" value="RZU41306.1"/>
    <property type="molecule type" value="Genomic_DNA"/>
</dbReference>
<dbReference type="InterPro" id="IPR013154">
    <property type="entry name" value="ADH-like_N"/>
</dbReference>
<evidence type="ECO:0000313" key="3">
    <source>
        <dbReference type="Proteomes" id="UP000292958"/>
    </source>
</evidence>
<evidence type="ECO:0000313" key="2">
    <source>
        <dbReference type="EMBL" id="RZU41306.1"/>
    </source>
</evidence>